<dbReference type="Proteomes" id="UP000663852">
    <property type="component" value="Unassembled WGS sequence"/>
</dbReference>
<sequence>MEDKMKKMTSFHLHHLYRQEYLGTYSMRLTATGGIFQKQEKENAKMRGNLVVFLKTQVAQFHTRILWEFDDPTKSYRIPGEGIALGSVGVGS</sequence>
<reference evidence="1" key="1">
    <citation type="submission" date="2021-02" db="EMBL/GenBank/DDBJ databases">
        <authorList>
            <person name="Nowell W R."/>
        </authorList>
    </citation>
    <scope>NUCLEOTIDE SEQUENCE</scope>
</reference>
<gene>
    <name evidence="1" type="ORF">EDS130_LOCUS41728</name>
</gene>
<proteinExistence type="predicted"/>
<protein>
    <submittedName>
        <fullName evidence="1">Uncharacterized protein</fullName>
    </submittedName>
</protein>
<evidence type="ECO:0000313" key="2">
    <source>
        <dbReference type="Proteomes" id="UP000663852"/>
    </source>
</evidence>
<organism evidence="1 2">
    <name type="scientific">Adineta ricciae</name>
    <name type="common">Rotifer</name>
    <dbReference type="NCBI Taxonomy" id="249248"/>
    <lineage>
        <taxon>Eukaryota</taxon>
        <taxon>Metazoa</taxon>
        <taxon>Spiralia</taxon>
        <taxon>Gnathifera</taxon>
        <taxon>Rotifera</taxon>
        <taxon>Eurotatoria</taxon>
        <taxon>Bdelloidea</taxon>
        <taxon>Adinetida</taxon>
        <taxon>Adinetidae</taxon>
        <taxon>Adineta</taxon>
    </lineage>
</organism>
<comment type="caution">
    <text evidence="1">The sequence shown here is derived from an EMBL/GenBank/DDBJ whole genome shotgun (WGS) entry which is preliminary data.</text>
</comment>
<dbReference type="EMBL" id="CAJNOJ010000565">
    <property type="protein sequence ID" value="CAF1486137.1"/>
    <property type="molecule type" value="Genomic_DNA"/>
</dbReference>
<evidence type="ECO:0000313" key="1">
    <source>
        <dbReference type="EMBL" id="CAF1486137.1"/>
    </source>
</evidence>
<name>A0A815S4Y4_ADIRI</name>
<accession>A0A815S4Y4</accession>
<dbReference type="AlphaFoldDB" id="A0A815S4Y4"/>